<dbReference type="RefSeq" id="WP_388232946.1">
    <property type="nucleotide sequence ID" value="NZ_JBHVZQ010000002.1"/>
</dbReference>
<sequence>MFDDLPPDLDRLHTLRVWHTLWLRRIDAKIAALTRRQAEQDRGRRNRPTPPEWIVELGIGDRRPPLRVHAGDCYMAGKRRRPVDRDEARRLLAAGLKACGHCRPDNLLGITDLSSRQALTGAAAP</sequence>
<dbReference type="InterPro" id="IPR046200">
    <property type="entry name" value="DUF6233"/>
</dbReference>
<keyword evidence="2" id="KW-1185">Reference proteome</keyword>
<evidence type="ECO:0000313" key="1">
    <source>
        <dbReference type="EMBL" id="MFF1272494.1"/>
    </source>
</evidence>
<accession>A0ABW6PZZ6</accession>
<organism evidence="1 2">
    <name type="scientific">Streptomyces marokkonensis</name>
    <dbReference type="NCBI Taxonomy" id="324855"/>
    <lineage>
        <taxon>Bacteria</taxon>
        <taxon>Bacillati</taxon>
        <taxon>Actinomycetota</taxon>
        <taxon>Actinomycetes</taxon>
        <taxon>Kitasatosporales</taxon>
        <taxon>Streptomycetaceae</taxon>
        <taxon>Streptomyces</taxon>
    </lineage>
</organism>
<protein>
    <submittedName>
        <fullName evidence="1">DUF6233 domain-containing protein</fullName>
    </submittedName>
</protein>
<dbReference type="Pfam" id="PF19746">
    <property type="entry name" value="DUF6233"/>
    <property type="match status" value="1"/>
</dbReference>
<proteinExistence type="predicted"/>
<name>A0ABW6PZZ6_9ACTN</name>
<comment type="caution">
    <text evidence="1">The sequence shown here is derived from an EMBL/GenBank/DDBJ whole genome shotgun (WGS) entry which is preliminary data.</text>
</comment>
<evidence type="ECO:0000313" key="2">
    <source>
        <dbReference type="Proteomes" id="UP001601627"/>
    </source>
</evidence>
<reference evidence="1 2" key="1">
    <citation type="submission" date="2024-09" db="EMBL/GenBank/DDBJ databases">
        <title>The Natural Products Discovery Center: Release of the First 8490 Sequenced Strains for Exploring Actinobacteria Biosynthetic Diversity.</title>
        <authorList>
            <person name="Kalkreuter E."/>
            <person name="Kautsar S.A."/>
            <person name="Yang D."/>
            <person name="Bader C.D."/>
            <person name="Teijaro C.N."/>
            <person name="Fluegel L."/>
            <person name="Davis C.M."/>
            <person name="Simpson J.R."/>
            <person name="Lauterbach L."/>
            <person name="Steele A.D."/>
            <person name="Gui C."/>
            <person name="Meng S."/>
            <person name="Li G."/>
            <person name="Viehrig K."/>
            <person name="Ye F."/>
            <person name="Su P."/>
            <person name="Kiefer A.F."/>
            <person name="Nichols A."/>
            <person name="Cepeda A.J."/>
            <person name="Yan W."/>
            <person name="Fan B."/>
            <person name="Jiang Y."/>
            <person name="Adhikari A."/>
            <person name="Zheng C.-J."/>
            <person name="Schuster L."/>
            <person name="Cowan T.M."/>
            <person name="Smanski M.J."/>
            <person name="Chevrette M.G."/>
            <person name="De Carvalho L.P.S."/>
            <person name="Shen B."/>
        </authorList>
    </citation>
    <scope>NUCLEOTIDE SEQUENCE [LARGE SCALE GENOMIC DNA]</scope>
    <source>
        <strain evidence="1 2">NPDC058328</strain>
    </source>
</reference>
<gene>
    <name evidence="1" type="ORF">ACFVZC_03605</name>
</gene>
<dbReference type="EMBL" id="JBHVZQ010000002">
    <property type="protein sequence ID" value="MFF1272494.1"/>
    <property type="molecule type" value="Genomic_DNA"/>
</dbReference>
<dbReference type="Proteomes" id="UP001601627">
    <property type="component" value="Unassembled WGS sequence"/>
</dbReference>